<keyword evidence="4" id="KW-1185">Reference proteome</keyword>
<sequence length="85" mass="9411">MALQFAIIYILVVALGLLSGYHNGMFNELVEEVHNMDHWNLNPETDDEDWESDEDDDDDESDDDGYSSGAAGQQNGNSDKAICGK</sequence>
<feature type="compositionally biased region" description="Acidic residues" evidence="1">
    <location>
        <begin position="44"/>
        <end position="65"/>
    </location>
</feature>
<dbReference type="AlphaFoldDB" id="A0A2K0W2Q4"/>
<dbReference type="OrthoDB" id="5097000at2759"/>
<dbReference type="EMBL" id="MTQA01000141">
    <property type="protein sequence ID" value="PNP76549.1"/>
    <property type="molecule type" value="Genomic_DNA"/>
</dbReference>
<feature type="region of interest" description="Disordered" evidence="1">
    <location>
        <begin position="39"/>
        <end position="85"/>
    </location>
</feature>
<comment type="caution">
    <text evidence="3">The sequence shown here is derived from an EMBL/GenBank/DDBJ whole genome shotgun (WGS) entry which is preliminary data.</text>
</comment>
<proteinExistence type="predicted"/>
<evidence type="ECO:0000256" key="1">
    <source>
        <dbReference type="SAM" id="MobiDB-lite"/>
    </source>
</evidence>
<gene>
    <name evidence="3" type="ORF">FNYG_09968</name>
</gene>
<organism evidence="3 4">
    <name type="scientific">Gibberella nygamai</name>
    <name type="common">Bean root rot disease fungus</name>
    <name type="synonym">Fusarium nygamai</name>
    <dbReference type="NCBI Taxonomy" id="42673"/>
    <lineage>
        <taxon>Eukaryota</taxon>
        <taxon>Fungi</taxon>
        <taxon>Dikarya</taxon>
        <taxon>Ascomycota</taxon>
        <taxon>Pezizomycotina</taxon>
        <taxon>Sordariomycetes</taxon>
        <taxon>Hypocreomycetidae</taxon>
        <taxon>Hypocreales</taxon>
        <taxon>Nectriaceae</taxon>
        <taxon>Fusarium</taxon>
        <taxon>Fusarium fujikuroi species complex</taxon>
    </lineage>
</organism>
<feature type="chain" id="PRO_5014408367" evidence="2">
    <location>
        <begin position="21"/>
        <end position="85"/>
    </location>
</feature>
<name>A0A2K0W2Q4_GIBNY</name>
<feature type="signal peptide" evidence="2">
    <location>
        <begin position="1"/>
        <end position="20"/>
    </location>
</feature>
<reference evidence="3 4" key="1">
    <citation type="submission" date="2017-06" db="EMBL/GenBank/DDBJ databases">
        <title>Genome of Fusarium nygamai isolate CS10214.</title>
        <authorList>
            <person name="Gardiner D.M."/>
            <person name="Obanor F."/>
            <person name="Kazan K."/>
        </authorList>
    </citation>
    <scope>NUCLEOTIDE SEQUENCE [LARGE SCALE GENOMIC DNA]</scope>
    <source>
        <strain evidence="3 4">CS10214</strain>
    </source>
</reference>
<evidence type="ECO:0000313" key="3">
    <source>
        <dbReference type="EMBL" id="PNP76549.1"/>
    </source>
</evidence>
<protein>
    <submittedName>
        <fullName evidence="3">Uncharacterized protein</fullName>
    </submittedName>
</protein>
<accession>A0A2K0W2Q4</accession>
<evidence type="ECO:0000313" key="4">
    <source>
        <dbReference type="Proteomes" id="UP000236664"/>
    </source>
</evidence>
<evidence type="ECO:0000256" key="2">
    <source>
        <dbReference type="SAM" id="SignalP"/>
    </source>
</evidence>
<dbReference type="Proteomes" id="UP000236664">
    <property type="component" value="Unassembled WGS sequence"/>
</dbReference>
<keyword evidence="2" id="KW-0732">Signal</keyword>